<accession>A0A563VM54</accession>
<protein>
    <recommendedName>
        <fullName evidence="2">DUF2382 domain-containing protein</fullName>
    </recommendedName>
</protein>
<evidence type="ECO:0000313" key="4">
    <source>
        <dbReference type="Proteomes" id="UP000320055"/>
    </source>
</evidence>
<feature type="domain" description="DUF2382" evidence="2">
    <location>
        <begin position="46"/>
        <end position="107"/>
    </location>
</feature>
<keyword evidence="4" id="KW-1185">Reference proteome</keyword>
<organism evidence="3 4">
    <name type="scientific">Hyella patelloides LEGE 07179</name>
    <dbReference type="NCBI Taxonomy" id="945734"/>
    <lineage>
        <taxon>Bacteria</taxon>
        <taxon>Bacillati</taxon>
        <taxon>Cyanobacteriota</taxon>
        <taxon>Cyanophyceae</taxon>
        <taxon>Pleurocapsales</taxon>
        <taxon>Hyellaceae</taxon>
        <taxon>Hyella</taxon>
    </lineage>
</organism>
<dbReference type="AlphaFoldDB" id="A0A563VM54"/>
<gene>
    <name evidence="3" type="ORF">H1P_1520018</name>
</gene>
<evidence type="ECO:0000256" key="1">
    <source>
        <dbReference type="SAM" id="MobiDB-lite"/>
    </source>
</evidence>
<evidence type="ECO:0000259" key="2">
    <source>
        <dbReference type="Pfam" id="PF09557"/>
    </source>
</evidence>
<dbReference type="Pfam" id="PF09557">
    <property type="entry name" value="DUF2382"/>
    <property type="match status" value="1"/>
</dbReference>
<dbReference type="OrthoDB" id="530231at2"/>
<feature type="compositionally biased region" description="Polar residues" evidence="1">
    <location>
        <begin position="1"/>
        <end position="12"/>
    </location>
</feature>
<dbReference type="InterPro" id="IPR019060">
    <property type="entry name" value="DUF2382"/>
</dbReference>
<name>A0A563VM54_9CYAN</name>
<sequence length="177" mass="20214">MTLSESSNQSDNKAVAKPSPDSSEVDLVSQPNHQIPEVKESQQFVLLEEKLKVDRRQQKIGEVVVRKQVETKMIEIPVRREKLIVEQIDKNTEQLEQLIEVVIKEEKVNGFKYEELSDTDSLHITKSGFLNPQTAQKLLYAIAKTASANSVKVRLEIVTNCSEHQIEHQTICDRYSN</sequence>
<dbReference type="EMBL" id="CAACVJ010000060">
    <property type="protein sequence ID" value="VEP12544.1"/>
    <property type="molecule type" value="Genomic_DNA"/>
</dbReference>
<evidence type="ECO:0000313" key="3">
    <source>
        <dbReference type="EMBL" id="VEP12544.1"/>
    </source>
</evidence>
<dbReference type="RefSeq" id="WP_144870523.1">
    <property type="nucleotide sequence ID" value="NZ_LR213903.1"/>
</dbReference>
<feature type="region of interest" description="Disordered" evidence="1">
    <location>
        <begin position="1"/>
        <end position="36"/>
    </location>
</feature>
<reference evidence="3 4" key="1">
    <citation type="submission" date="2019-01" db="EMBL/GenBank/DDBJ databases">
        <authorList>
            <person name="Brito A."/>
        </authorList>
    </citation>
    <scope>NUCLEOTIDE SEQUENCE [LARGE SCALE GENOMIC DNA]</scope>
    <source>
        <strain evidence="3">1</strain>
    </source>
</reference>
<proteinExistence type="predicted"/>
<dbReference type="Proteomes" id="UP000320055">
    <property type="component" value="Unassembled WGS sequence"/>
</dbReference>